<dbReference type="CDD" id="cd12797">
    <property type="entry name" value="M23_peptidase"/>
    <property type="match status" value="1"/>
</dbReference>
<dbReference type="Proteomes" id="UP001595548">
    <property type="component" value="Unassembled WGS sequence"/>
</dbReference>
<accession>A0ABV7HLV4</accession>
<dbReference type="EC" id="3.4.24.-" evidence="3"/>
<gene>
    <name evidence="3" type="ORF">ACFOEB_06340</name>
</gene>
<keyword evidence="1" id="KW-0732">Signal</keyword>
<dbReference type="InterPro" id="IPR050570">
    <property type="entry name" value="Cell_wall_metabolism_enzyme"/>
</dbReference>
<evidence type="ECO:0000313" key="4">
    <source>
        <dbReference type="Proteomes" id="UP001595548"/>
    </source>
</evidence>
<dbReference type="PANTHER" id="PTHR21666:SF285">
    <property type="entry name" value="M23 FAMILY METALLOPEPTIDASE"/>
    <property type="match status" value="1"/>
</dbReference>
<evidence type="ECO:0000313" key="3">
    <source>
        <dbReference type="EMBL" id="MFC3154819.1"/>
    </source>
</evidence>
<evidence type="ECO:0000259" key="2">
    <source>
        <dbReference type="Pfam" id="PF01551"/>
    </source>
</evidence>
<dbReference type="RefSeq" id="WP_382415258.1">
    <property type="nucleotide sequence ID" value="NZ_AP031500.1"/>
</dbReference>
<keyword evidence="3" id="KW-0378">Hydrolase</keyword>
<dbReference type="EMBL" id="JBHRTL010000006">
    <property type="protein sequence ID" value="MFC3154819.1"/>
    <property type="molecule type" value="Genomic_DNA"/>
</dbReference>
<comment type="caution">
    <text evidence="3">The sequence shown here is derived from an EMBL/GenBank/DDBJ whole genome shotgun (WGS) entry which is preliminary data.</text>
</comment>
<reference evidence="4" key="1">
    <citation type="journal article" date="2019" name="Int. J. Syst. Evol. Microbiol.">
        <title>The Global Catalogue of Microorganisms (GCM) 10K type strain sequencing project: providing services to taxonomists for standard genome sequencing and annotation.</title>
        <authorList>
            <consortium name="The Broad Institute Genomics Platform"/>
            <consortium name="The Broad Institute Genome Sequencing Center for Infectious Disease"/>
            <person name="Wu L."/>
            <person name="Ma J."/>
        </authorList>
    </citation>
    <scope>NUCLEOTIDE SEQUENCE [LARGE SCALE GENOMIC DNA]</scope>
    <source>
        <strain evidence="4">KCTC 52141</strain>
    </source>
</reference>
<dbReference type="PANTHER" id="PTHR21666">
    <property type="entry name" value="PEPTIDASE-RELATED"/>
    <property type="match status" value="1"/>
</dbReference>
<protein>
    <submittedName>
        <fullName evidence="3">M23 family metallopeptidase</fullName>
        <ecNumber evidence="3">3.4.24.-</ecNumber>
    </submittedName>
</protein>
<dbReference type="GO" id="GO:0016787">
    <property type="term" value="F:hydrolase activity"/>
    <property type="evidence" value="ECO:0007669"/>
    <property type="project" value="UniProtKB-KW"/>
</dbReference>
<keyword evidence="4" id="KW-1185">Reference proteome</keyword>
<dbReference type="Pfam" id="PF01551">
    <property type="entry name" value="Peptidase_M23"/>
    <property type="match status" value="1"/>
</dbReference>
<dbReference type="Gene3D" id="2.70.70.10">
    <property type="entry name" value="Glucose Permease (Domain IIA)"/>
    <property type="match status" value="1"/>
</dbReference>
<dbReference type="InterPro" id="IPR016047">
    <property type="entry name" value="M23ase_b-sheet_dom"/>
</dbReference>
<feature type="domain" description="M23ase beta-sheet core" evidence="2">
    <location>
        <begin position="169"/>
        <end position="264"/>
    </location>
</feature>
<dbReference type="InterPro" id="IPR011055">
    <property type="entry name" value="Dup_hybrid_motif"/>
</dbReference>
<organism evidence="3 4">
    <name type="scientific">Gilvimarinus japonicus</name>
    <dbReference type="NCBI Taxonomy" id="1796469"/>
    <lineage>
        <taxon>Bacteria</taxon>
        <taxon>Pseudomonadati</taxon>
        <taxon>Pseudomonadota</taxon>
        <taxon>Gammaproteobacteria</taxon>
        <taxon>Cellvibrionales</taxon>
        <taxon>Cellvibrionaceae</taxon>
        <taxon>Gilvimarinus</taxon>
    </lineage>
</organism>
<evidence type="ECO:0000256" key="1">
    <source>
        <dbReference type="SAM" id="SignalP"/>
    </source>
</evidence>
<feature type="chain" id="PRO_5047538738" evidence="1">
    <location>
        <begin position="19"/>
        <end position="280"/>
    </location>
</feature>
<dbReference type="SUPFAM" id="SSF51261">
    <property type="entry name" value="Duplicated hybrid motif"/>
    <property type="match status" value="1"/>
</dbReference>
<feature type="signal peptide" evidence="1">
    <location>
        <begin position="1"/>
        <end position="18"/>
    </location>
</feature>
<sequence>MKTLILALGLALCCTAQASSPGNPIELDGMWQQGAVLRGRVPVGAQLQLDDTAVMVGEAGEFVFGLGRDAAASAQLTLVLPDGEVRKTTYKVAPKEYQIQKIEGVPQKTVTPSAAQQERSRKEAAKVWQARQERGVATDFTQDFKWPLTGPITGVYGSQRVYNGEPRRPHYGVDIAAPTGTPVSAPAAGKVTLAEPDLFFSGGTLIIDHGHGLSSTFIHLSKVVVAVGQRVEQGDVIAHVGATGRATGPHLDWRMNWLNQRVDPTTLVGPMPAPDAAGSP</sequence>
<proteinExistence type="predicted"/>
<name>A0ABV7HLV4_9GAMM</name>